<evidence type="ECO:0000256" key="11">
    <source>
        <dbReference type="SAM" id="Phobius"/>
    </source>
</evidence>
<evidence type="ECO:0000313" key="14">
    <source>
        <dbReference type="Proteomes" id="UP000663874"/>
    </source>
</evidence>
<evidence type="ECO:0000256" key="9">
    <source>
        <dbReference type="ARBA" id="ARBA00023303"/>
    </source>
</evidence>
<dbReference type="GO" id="GO:0014808">
    <property type="term" value="P:release of sequestered calcium ion into cytosol by sarcoplasmic reticulum"/>
    <property type="evidence" value="ECO:0007669"/>
    <property type="project" value="TreeGrafter"/>
</dbReference>
<name>A0A819EBJ6_9BILA</name>
<feature type="domain" description="EF-hand" evidence="12">
    <location>
        <begin position="1843"/>
        <end position="1875"/>
    </location>
</feature>
<dbReference type="PANTHER" id="PTHR46399:SF8">
    <property type="entry name" value="B30.2_SPRY DOMAIN-CONTAINING PROTEIN"/>
    <property type="match status" value="1"/>
</dbReference>
<dbReference type="GO" id="GO:0042383">
    <property type="term" value="C:sarcolemma"/>
    <property type="evidence" value="ECO:0007669"/>
    <property type="project" value="TreeGrafter"/>
</dbReference>
<dbReference type="InterPro" id="IPR009460">
    <property type="entry name" value="Ryanrecept_TM4-6"/>
</dbReference>
<feature type="domain" description="EF-hand" evidence="12">
    <location>
        <begin position="1812"/>
        <end position="1840"/>
    </location>
</feature>
<evidence type="ECO:0000256" key="1">
    <source>
        <dbReference type="ARBA" id="ARBA00004127"/>
    </source>
</evidence>
<dbReference type="GO" id="GO:0006874">
    <property type="term" value="P:intracellular calcium ion homeostasis"/>
    <property type="evidence" value="ECO:0007669"/>
    <property type="project" value="InterPro"/>
</dbReference>
<evidence type="ECO:0000256" key="8">
    <source>
        <dbReference type="ARBA" id="ARBA00023286"/>
    </source>
</evidence>
<evidence type="ECO:0000313" key="13">
    <source>
        <dbReference type="EMBL" id="CAF3847957.1"/>
    </source>
</evidence>
<dbReference type="Pfam" id="PF01365">
    <property type="entry name" value="RYDR_ITPR"/>
    <property type="match status" value="1"/>
</dbReference>
<evidence type="ECO:0000256" key="6">
    <source>
        <dbReference type="ARBA" id="ARBA00023065"/>
    </source>
</evidence>
<accession>A0A819EBJ6</accession>
<dbReference type="Gene3D" id="1.10.490.160">
    <property type="match status" value="1"/>
</dbReference>
<protein>
    <recommendedName>
        <fullName evidence="12">EF-hand domain-containing protein</fullName>
    </recommendedName>
</protein>
<dbReference type="PROSITE" id="PS50222">
    <property type="entry name" value="EF_HAND_2"/>
    <property type="match status" value="2"/>
</dbReference>
<comment type="caution">
    <text evidence="13">The sequence shown here is derived from an EMBL/GenBank/DDBJ whole genome shotgun (WGS) entry which is preliminary data.</text>
</comment>
<dbReference type="GO" id="GO:0005790">
    <property type="term" value="C:smooth endoplasmic reticulum"/>
    <property type="evidence" value="ECO:0007669"/>
    <property type="project" value="TreeGrafter"/>
</dbReference>
<dbReference type="InterPro" id="IPR018247">
    <property type="entry name" value="EF_Hand_1_Ca_BS"/>
</dbReference>
<dbReference type="GO" id="GO:0033017">
    <property type="term" value="C:sarcoplasmic reticulum membrane"/>
    <property type="evidence" value="ECO:0007669"/>
    <property type="project" value="TreeGrafter"/>
</dbReference>
<keyword evidence="2" id="KW-0813">Transport</keyword>
<feature type="non-terminal residue" evidence="13">
    <location>
        <position position="2530"/>
    </location>
</feature>
<dbReference type="GO" id="GO:0030018">
    <property type="term" value="C:Z disc"/>
    <property type="evidence" value="ECO:0007669"/>
    <property type="project" value="TreeGrafter"/>
</dbReference>
<keyword evidence="6" id="KW-0406">Ion transport</keyword>
<dbReference type="Gene3D" id="1.10.238.10">
    <property type="entry name" value="EF-hand"/>
    <property type="match status" value="1"/>
</dbReference>
<dbReference type="InterPro" id="IPR002048">
    <property type="entry name" value="EF_hand_dom"/>
</dbReference>
<keyword evidence="7 11" id="KW-0472">Membrane</keyword>
<gene>
    <name evidence="13" type="ORF">FNK824_LOCUS17760</name>
</gene>
<feature type="transmembrane region" description="Helical" evidence="11">
    <location>
        <begin position="2383"/>
        <end position="2402"/>
    </location>
</feature>
<dbReference type="Pfam" id="PF08454">
    <property type="entry name" value="RIH_assoc"/>
    <property type="match status" value="1"/>
</dbReference>
<proteinExistence type="predicted"/>
<dbReference type="InterPro" id="IPR011992">
    <property type="entry name" value="EF-hand-dom_pair"/>
</dbReference>
<dbReference type="CDD" id="cd00051">
    <property type="entry name" value="EFh"/>
    <property type="match status" value="1"/>
</dbReference>
<evidence type="ECO:0000256" key="5">
    <source>
        <dbReference type="ARBA" id="ARBA00022989"/>
    </source>
</evidence>
<dbReference type="Pfam" id="PF02026">
    <property type="entry name" value="RyR"/>
    <property type="match status" value="2"/>
</dbReference>
<evidence type="ECO:0000256" key="4">
    <source>
        <dbReference type="ARBA" id="ARBA00022837"/>
    </source>
</evidence>
<keyword evidence="3 11" id="KW-0812">Transmembrane</keyword>
<evidence type="ECO:0000256" key="7">
    <source>
        <dbReference type="ARBA" id="ARBA00023136"/>
    </source>
</evidence>
<dbReference type="GO" id="GO:0034704">
    <property type="term" value="C:calcium channel complex"/>
    <property type="evidence" value="ECO:0007669"/>
    <property type="project" value="TreeGrafter"/>
</dbReference>
<comment type="subcellular location">
    <subcellularLocation>
        <location evidence="1">Endomembrane system</location>
        <topology evidence="1">Multi-pass membrane protein</topology>
    </subcellularLocation>
</comment>
<keyword evidence="8" id="KW-1071">Ligand-gated ion channel</keyword>
<feature type="region of interest" description="Disordered" evidence="10">
    <location>
        <begin position="1163"/>
        <end position="1201"/>
    </location>
</feature>
<evidence type="ECO:0000256" key="10">
    <source>
        <dbReference type="SAM" id="MobiDB-lite"/>
    </source>
</evidence>
<dbReference type="GO" id="GO:0005509">
    <property type="term" value="F:calcium ion binding"/>
    <property type="evidence" value="ECO:0007669"/>
    <property type="project" value="InterPro"/>
</dbReference>
<dbReference type="InterPro" id="IPR000699">
    <property type="entry name" value="RIH_dom"/>
</dbReference>
<dbReference type="Pfam" id="PF13499">
    <property type="entry name" value="EF-hand_7"/>
    <property type="match status" value="1"/>
</dbReference>
<evidence type="ECO:0000256" key="2">
    <source>
        <dbReference type="ARBA" id="ARBA00022448"/>
    </source>
</evidence>
<feature type="transmembrane region" description="Helical" evidence="11">
    <location>
        <begin position="2060"/>
        <end position="2079"/>
    </location>
</feature>
<dbReference type="GO" id="GO:0005219">
    <property type="term" value="F:ryanodine-sensitive calcium-release channel activity"/>
    <property type="evidence" value="ECO:0007669"/>
    <property type="project" value="InterPro"/>
</dbReference>
<keyword evidence="4" id="KW-0106">Calcium</keyword>
<dbReference type="InterPro" id="IPR013662">
    <property type="entry name" value="RIH_assoc-dom"/>
</dbReference>
<feature type="non-terminal residue" evidence="13">
    <location>
        <position position="1"/>
    </location>
</feature>
<feature type="compositionally biased region" description="Low complexity" evidence="10">
    <location>
        <begin position="1169"/>
        <end position="1181"/>
    </location>
</feature>
<dbReference type="PANTHER" id="PTHR46399">
    <property type="entry name" value="B30.2/SPRY DOMAIN-CONTAINING PROTEIN"/>
    <property type="match status" value="1"/>
</dbReference>
<dbReference type="EMBL" id="CAJOBE010002865">
    <property type="protein sequence ID" value="CAF3847957.1"/>
    <property type="molecule type" value="Genomic_DNA"/>
</dbReference>
<evidence type="ECO:0000256" key="3">
    <source>
        <dbReference type="ARBA" id="ARBA00022692"/>
    </source>
</evidence>
<dbReference type="FunFam" id="1.10.238.10:FF:000132">
    <property type="entry name" value="Ryanodine receptor 44F"/>
    <property type="match status" value="1"/>
</dbReference>
<dbReference type="GO" id="GO:0006941">
    <property type="term" value="P:striated muscle contraction"/>
    <property type="evidence" value="ECO:0007669"/>
    <property type="project" value="TreeGrafter"/>
</dbReference>
<organism evidence="13 14">
    <name type="scientific">Rotaria sordida</name>
    <dbReference type="NCBI Taxonomy" id="392033"/>
    <lineage>
        <taxon>Eukaryota</taxon>
        <taxon>Metazoa</taxon>
        <taxon>Spiralia</taxon>
        <taxon>Gnathifera</taxon>
        <taxon>Rotifera</taxon>
        <taxon>Eurotatoria</taxon>
        <taxon>Bdelloidea</taxon>
        <taxon>Philodinida</taxon>
        <taxon>Philodinidae</taxon>
        <taxon>Rotaria</taxon>
    </lineage>
</organism>
<dbReference type="SMART" id="SM00054">
    <property type="entry name" value="EFh"/>
    <property type="match status" value="2"/>
</dbReference>
<dbReference type="InterPro" id="IPR003032">
    <property type="entry name" value="Ryanodine_rcpt"/>
</dbReference>
<feature type="transmembrane region" description="Helical" evidence="11">
    <location>
        <begin position="2436"/>
        <end position="2460"/>
    </location>
</feature>
<dbReference type="PROSITE" id="PS00018">
    <property type="entry name" value="EF_HAND_1"/>
    <property type="match status" value="2"/>
</dbReference>
<dbReference type="InterPro" id="IPR015925">
    <property type="entry name" value="Ryanodine_IP3_receptor"/>
</dbReference>
<keyword evidence="5 11" id="KW-1133">Transmembrane helix</keyword>
<evidence type="ECO:0000259" key="12">
    <source>
        <dbReference type="PROSITE" id="PS50222"/>
    </source>
</evidence>
<dbReference type="SUPFAM" id="SSF47473">
    <property type="entry name" value="EF-hand"/>
    <property type="match status" value="1"/>
</dbReference>
<dbReference type="Proteomes" id="UP000663874">
    <property type="component" value="Unassembled WGS sequence"/>
</dbReference>
<sequence length="2530" mass="290295">FLDFLKFCVWVNGDTVEENADLVVRLLIRRPDCLGPALRGEGGGLLKAIREGIAQSLYIARRQNPDDPVIQAAYQEIIEDESMHNLNEEYDRLQVRLPYEDDEEYIDLGAAELSFYAILVELLGRCAPSEETIKMGKPNAIRAKSILKSLVSMHDLEGVLGLKFLLPNENSMPPGLQPAHKMSIILFLERVYGIPDQETLFRLIEDAFLPDIRSATILDMAAIAESDMALALNRYLCNSVIPLMTSHVQYFDDCDHRSSLLESILHTVYRLSKCRSLTKNQLGTICDFLLAFANQLKPSMMTPLLKKLVHDVPALTDQTIVPLRMLTQWYERCSRYYSVAATEEEKRLTMMLFQKIFDALASRAYDPELFGKALPCLSAIGSALSPDYSYSINQQDHLDHEREKAEMSRIYEPNPTDTSNVVLRPELEEFVKAYAESVHDQWSYAKIEQGWIYGEQINDKYRQHPNLKPYKILDRKDAAKLEEPIREALKSIEKLQFHLEKTDAGITRIATKPLSRKKQKDKNAPDYIPKAMDFTSVTMNREMQELSEALAQNAHEIWAKQMKNRLAAIGGGLHSRLVPYDLLTDKEKQKDLKFYQDLVKYLNIFGYRAVKKTREDETATSAIAALIPAPPTLTTSGISQTNEKRFAYSLLEKLLEYVERASSTMQNYKESSKFSLHESYRLTTKDVKFFGKVVLPLVEKYFQAHRDYFITPSSLKTGTGYATVKEKEMSCSLFCKLAFLLRQKFSAFGNEVNISVRCLKVLVRAIDVSSVMKNSQEMVRASLLPLFNNIAEDLNQTVQNLEQRRFSHIKGTLQRGTTSLAYVHMVLLPVLSSMLDHLGKNNYGVDVFENEIQLAGYKILNALWVIGTQGTKFVDREWIIEELNRHRPLLGDCLSSFASCFPVAFFEPEFNANNKHASNVSQLSPEANDVMTNVSRTIPHLTKVISDIEEHAESRATYEDAPYVVEVILPCVCSYLPYWWSVGPQKTKQSTEPKVTNVTADHMNSVLGSVLKLINNNIDANEAPWMKRIAVYTQAIILNSSTSLLEPYFLPVSERLKVKCEDLYAQEQSLKHATRLESSEREDLESNLMKNYEILVRDVYAFGPLLIKYVDIHRSYWLKNGDIHADQLYSNMAEVFSTWCKSKYFKREELNFVTQHEIDNTSMLMPSGTNQTTNATTSDTTVKSFADTSSGGGTLGGKLKRRKRRLDKEKFTSLSVACIKRLLPIGMNTFGGREQELVQLAKHKMIEMKIAHDEKIENPTEEQMILDLTNDQEENIEEFLRDIFFAQEQGEIVNKNNWQSALYRKIGSKSHQTGVIHSQETSIKNMLKMAKALFGLNFVDHPPTHRRGTWRKLVSSQRKKAIMACFRMAPLHSVPRHRAMNMFLRAYRELWLEAEEDTRARVIEQLCEEYQEVNDQEVTTIKEETETETEALTLTMTLKPDPLRQLLQCLNRAATTAQVFSITEDIVYLSYADIMSKSCVISEDDDDNGTEEVKSFQEQEMEKQKLLYEQNRLANRGAAESVLLYISASKGENNDMLQRTLQLGISLLHGGNREVQKRMLDYLKETKDVGYFTSLATLMANCSVLDLDTFERCIKAEVLGVGADGMAGEKNLHDADFTISLFRFCQLLCEGHNLEFQNYLRSQTGSNTNVNIIICTVDYLLTLQESLMDFYWHYSGKETVDAHGKENFCRAINVAKQVFNTLTEYIQGPCLQNQLALANSRLWDAISGFLYIFAHMQRKLSQDPLQIELLRELMKLQKDMIIMLLSMLEGNVLNGPIGKQMVDTLIESQANVELLLQFFDIFLKMKGLTTSEAFQEFDTNKDGFISPKEFRRAMEAQKMYTGQDIDYILMCVDTNQDGKIDFMEFTERFHNPAKDIGFNMAVLLTNLSEHMPHDTRLQRLMDKAKSFLSYFQDYLGRIEIKGGGGYIERVYFEITESNIEQWNKPHIKESKKAFLHLVVNETDDKEKLEQFINFCEDTIFEMQHAVALSGEEDEQVTHTAKFPDAEIGAGRPTKSEPIKFVLSHTWYGIKGLFRLLHPSTIRHGYNQLRQMTFKDMIKNLFLLLIKCIRLIFLIIIYALSKRLYRRLTKIFHRYNEKLNKILLEYKQQKHNYSLLCISKDSKISNNDHCFFKRRLKNLFFNDKNLSQRHYHSIGRLNSLDIIPKRKRTLTYCIWNLMTGEDQQDIRSEKVALPPPSKRRDHHLPSVSVAQLGFNSSEETIPINAFGVDFSSEPPPKHRKSLAEDQINLLNFDSVQTFDTDQKSLLMNNIDSSTGQSLPSSVSTTVHLTPSTQHMQHQHSISASLPNQPQLTTTMNIPPNVIEKSKQALEINVQAEYHQKTPLLSPTATTADDDDIILAEPPPRADYGKKALALVARNYHQLKFMALCLAFVINFLMLFYKALPLVVAAEEPVPSDAIERIDEDENEVIMMDPKNYYMVYLLQISAFLHSCVAFLMMISYYKLKVPLVIFKREKEIARKLEFEGAWLIDQPSENNSWILSYLSREWHKLVISSKSFPDSYWDKFVKKKVRN</sequence>
<dbReference type="Pfam" id="PF06459">
    <property type="entry name" value="RR_TM4-6"/>
    <property type="match status" value="1"/>
</dbReference>
<reference evidence="13" key="1">
    <citation type="submission" date="2021-02" db="EMBL/GenBank/DDBJ databases">
        <authorList>
            <person name="Nowell W R."/>
        </authorList>
    </citation>
    <scope>NUCLEOTIDE SEQUENCE</scope>
</reference>
<keyword evidence="9" id="KW-0407">Ion channel</keyword>